<keyword evidence="1" id="KW-0677">Repeat</keyword>
<evidence type="ECO:0000313" key="5">
    <source>
        <dbReference type="Proteomes" id="UP000663864"/>
    </source>
</evidence>
<dbReference type="EMBL" id="CAJNOT010000436">
    <property type="protein sequence ID" value="CAF0981491.1"/>
    <property type="molecule type" value="Genomic_DNA"/>
</dbReference>
<dbReference type="Gene3D" id="2.120.10.30">
    <property type="entry name" value="TolB, C-terminal domain"/>
    <property type="match status" value="2"/>
</dbReference>
<gene>
    <name evidence="4" type="ORF">ZHD862_LOCUS11526</name>
</gene>
<dbReference type="Gene3D" id="2.40.10.500">
    <property type="match status" value="1"/>
</dbReference>
<reference evidence="4" key="1">
    <citation type="submission" date="2021-02" db="EMBL/GenBank/DDBJ databases">
        <authorList>
            <person name="Nowell W R."/>
        </authorList>
    </citation>
    <scope>NUCLEOTIDE SEQUENCE</scope>
</reference>
<dbReference type="SUPFAM" id="SSF101898">
    <property type="entry name" value="NHL repeat"/>
    <property type="match status" value="1"/>
</dbReference>
<keyword evidence="3" id="KW-0812">Transmembrane</keyword>
<evidence type="ECO:0008006" key="6">
    <source>
        <dbReference type="Google" id="ProtNLM"/>
    </source>
</evidence>
<evidence type="ECO:0000313" key="4">
    <source>
        <dbReference type="EMBL" id="CAF0981491.1"/>
    </source>
</evidence>
<dbReference type="AlphaFoldDB" id="A0A814F635"/>
<organism evidence="4 5">
    <name type="scientific">Rotaria sordida</name>
    <dbReference type="NCBI Taxonomy" id="392033"/>
    <lineage>
        <taxon>Eukaryota</taxon>
        <taxon>Metazoa</taxon>
        <taxon>Spiralia</taxon>
        <taxon>Gnathifera</taxon>
        <taxon>Rotifera</taxon>
        <taxon>Eurotatoria</taxon>
        <taxon>Bdelloidea</taxon>
        <taxon>Philodinida</taxon>
        <taxon>Philodinidae</taxon>
        <taxon>Rotaria</taxon>
    </lineage>
</organism>
<feature type="transmembrane region" description="Helical" evidence="3">
    <location>
        <begin position="108"/>
        <end position="134"/>
    </location>
</feature>
<evidence type="ECO:0000256" key="2">
    <source>
        <dbReference type="PROSITE-ProRule" id="PRU00504"/>
    </source>
</evidence>
<dbReference type="PROSITE" id="PS51125">
    <property type="entry name" value="NHL"/>
    <property type="match status" value="1"/>
</dbReference>
<proteinExistence type="predicted"/>
<dbReference type="InterPro" id="IPR011042">
    <property type="entry name" value="6-blade_b-propeller_TolB-like"/>
</dbReference>
<comment type="caution">
    <text evidence="4">The sequence shown here is derived from an EMBL/GenBank/DDBJ whole genome shotgun (WGS) entry which is preliminary data.</text>
</comment>
<protein>
    <recommendedName>
        <fullName evidence="6">NHL repeat containing protein</fullName>
    </recommendedName>
</protein>
<feature type="repeat" description="NHL" evidence="2">
    <location>
        <begin position="377"/>
        <end position="407"/>
    </location>
</feature>
<accession>A0A814F635</accession>
<dbReference type="Pfam" id="PF01436">
    <property type="entry name" value="NHL"/>
    <property type="match status" value="3"/>
</dbReference>
<evidence type="ECO:0000256" key="1">
    <source>
        <dbReference type="ARBA" id="ARBA00022737"/>
    </source>
</evidence>
<name>A0A814F635_9BILA</name>
<dbReference type="CDD" id="cd05819">
    <property type="entry name" value="NHL"/>
    <property type="match status" value="1"/>
</dbReference>
<keyword evidence="3" id="KW-1133">Transmembrane helix</keyword>
<evidence type="ECO:0000256" key="3">
    <source>
        <dbReference type="SAM" id="Phobius"/>
    </source>
</evidence>
<dbReference type="InterPro" id="IPR050952">
    <property type="entry name" value="TRIM-NHL_E3_ligases"/>
</dbReference>
<keyword evidence="3" id="KW-0472">Membrane</keyword>
<dbReference type="PANTHER" id="PTHR24104:SF25">
    <property type="entry name" value="PROTEIN LIN-41"/>
    <property type="match status" value="1"/>
</dbReference>
<sequence>MDKYPTIHVSLGFGRKKRHSYVKRIRTNRQQRQKQHEPSIIHASFRVSPLDTSMKTPTNLLMTSNTIQSQQTFQTSLFSFDIEFSTKTTFKDLRTENIEKKKIYPKKWLITIIVIIILFVLSVLAIGIYLIIYFTTKKAATTPILTPSLRWNSTGLTVAGTGGSSGSTSDKLNTPIDLAVDFSNTLYIADFNNHRIQKWLTGALNGTTVAGQASGTSGTGAAYLRAPTGVIIDSNNNIYVSDSNNARIQEWINGATSGTTIAGTGSSGSAYNRLHSPYFISRDINTNTLYIADYNNNRIMSYASGASNGTLVIGGQGSGTNRTQLYYPVGIHFDSVSNSLLIANYGGQHIVRCTLDYSNWTLVAGTPGMVGSSSTLLSYPTGVTLDPMGNMYVADTGNHRIQLFLAGQTNGTTIAGITGLSGSNSTQLYAPYSIRLDNQLNLLVADAMNHRIQKFLRY</sequence>
<dbReference type="GO" id="GO:0008270">
    <property type="term" value="F:zinc ion binding"/>
    <property type="evidence" value="ECO:0007669"/>
    <property type="project" value="UniProtKB-KW"/>
</dbReference>
<dbReference type="Proteomes" id="UP000663864">
    <property type="component" value="Unassembled WGS sequence"/>
</dbReference>
<dbReference type="InterPro" id="IPR001258">
    <property type="entry name" value="NHL_repeat"/>
</dbReference>
<dbReference type="PANTHER" id="PTHR24104">
    <property type="entry name" value="E3 UBIQUITIN-PROTEIN LIGASE NHLRC1-RELATED"/>
    <property type="match status" value="1"/>
</dbReference>